<comment type="similarity">
    <text evidence="1">Belongs to the NDRG family.</text>
</comment>
<sequence length="346" mass="37564">KPETVGQNGLCVSQEHDVETPYGTLHVVIRGAPKGNKPAILTYHDVGLNHKLCFNSFFSNEDMQEITKHFVVCHVDAPGQQIGASQMPQGYQYPTMDQLASMLPTVVQHFGFKSIVGIGVGAGAFILAKFALLFPDLVEGLVLLNIDPNGKGWIDWAATKLSGLTSALPDTVLPHLFSQEELMNNTELVQSYRQQINNTVNQFNLQLFWNMYNSRRDLEMNRSGTVINAKTLKCPAMLVVGDNGPAEEGVVSSCNSKVDPTNPTFLKVSPGKLTEAFKYFLQGMGYSKCAACRRALPSASMTRLARSRTASLTSAGSVDGSRSRACTRSDSAEGVAPIAHTMEVSC</sequence>
<protein>
    <submittedName>
        <fullName evidence="2">NDRG family member 4</fullName>
    </submittedName>
</protein>
<accession>G3NCD4</accession>
<reference evidence="2" key="2">
    <citation type="submission" date="2025-08" db="UniProtKB">
        <authorList>
            <consortium name="Ensembl"/>
        </authorList>
    </citation>
    <scope>IDENTIFICATION</scope>
</reference>
<evidence type="ECO:0000256" key="1">
    <source>
        <dbReference type="ARBA" id="ARBA00005598"/>
    </source>
</evidence>
<proteinExistence type="inferred from homology"/>
<dbReference type="ESTHER" id="gasac-g3ncd4">
    <property type="family name" value="Ndr_family"/>
</dbReference>
<dbReference type="GeneTree" id="ENSGT00950000182872"/>
<dbReference type="PANTHER" id="PTHR11034">
    <property type="entry name" value="N-MYC DOWNSTREAM REGULATED"/>
    <property type="match status" value="1"/>
</dbReference>
<dbReference type="SUPFAM" id="SSF53474">
    <property type="entry name" value="alpha/beta-Hydrolases"/>
    <property type="match status" value="1"/>
</dbReference>
<organism evidence="2 3">
    <name type="scientific">Gasterosteus aculeatus aculeatus</name>
    <name type="common">three-spined stickleback</name>
    <dbReference type="NCBI Taxonomy" id="481459"/>
    <lineage>
        <taxon>Eukaryota</taxon>
        <taxon>Metazoa</taxon>
        <taxon>Chordata</taxon>
        <taxon>Craniata</taxon>
        <taxon>Vertebrata</taxon>
        <taxon>Euteleostomi</taxon>
        <taxon>Actinopterygii</taxon>
        <taxon>Neopterygii</taxon>
        <taxon>Teleostei</taxon>
        <taxon>Neoteleostei</taxon>
        <taxon>Acanthomorphata</taxon>
        <taxon>Eupercaria</taxon>
        <taxon>Perciformes</taxon>
        <taxon>Cottioidei</taxon>
        <taxon>Gasterosteales</taxon>
        <taxon>Gasterosteidae</taxon>
        <taxon>Gasterosteus</taxon>
    </lineage>
</organism>
<reference evidence="2" key="3">
    <citation type="submission" date="2025-09" db="UniProtKB">
        <authorList>
            <consortium name="Ensembl"/>
        </authorList>
    </citation>
    <scope>IDENTIFICATION</scope>
</reference>
<dbReference type="InterPro" id="IPR004142">
    <property type="entry name" value="NDRG"/>
</dbReference>
<dbReference type="Ensembl" id="ENSGACT00000002994.2">
    <property type="protein sequence ID" value="ENSGACP00000002983.2"/>
    <property type="gene ID" value="ENSGACG00000002294.2"/>
</dbReference>
<dbReference type="InterPro" id="IPR029058">
    <property type="entry name" value="AB_hydrolase_fold"/>
</dbReference>
<dbReference type="Gene3D" id="3.40.50.1820">
    <property type="entry name" value="alpha/beta hydrolase"/>
    <property type="match status" value="1"/>
</dbReference>
<dbReference type="Pfam" id="PF03096">
    <property type="entry name" value="Ndr"/>
    <property type="match status" value="1"/>
</dbReference>
<dbReference type="Bgee" id="ENSGACG00000002294">
    <property type="expression patterns" value="Expressed in telencephalon and 5 other cell types or tissues"/>
</dbReference>
<evidence type="ECO:0000313" key="2">
    <source>
        <dbReference type="Ensembl" id="ENSGACP00000002983.2"/>
    </source>
</evidence>
<name>G3NCD4_GASAC</name>
<keyword evidence="3" id="KW-1185">Reference proteome</keyword>
<dbReference type="AlphaFoldDB" id="G3NCD4"/>
<reference evidence="2 3" key="1">
    <citation type="journal article" date="2021" name="G3 (Bethesda)">
        <title>Improved contiguity of the threespine stickleback genome using long-read sequencing.</title>
        <authorList>
            <person name="Nath S."/>
            <person name="Shaw D.E."/>
            <person name="White M.A."/>
        </authorList>
    </citation>
    <scope>NUCLEOTIDE SEQUENCE [LARGE SCALE GENOMIC DNA]</scope>
    <source>
        <strain evidence="2 3">Lake Benthic</strain>
    </source>
</reference>
<evidence type="ECO:0000313" key="3">
    <source>
        <dbReference type="Proteomes" id="UP000007635"/>
    </source>
</evidence>
<dbReference type="Proteomes" id="UP000007635">
    <property type="component" value="Chromosome XIX"/>
</dbReference>